<dbReference type="PROSITE" id="PS50125">
    <property type="entry name" value="GUANYLATE_CYCLASE_2"/>
    <property type="match status" value="1"/>
</dbReference>
<evidence type="ECO:0000313" key="4">
    <source>
        <dbReference type="Proteomes" id="UP001597351"/>
    </source>
</evidence>
<sequence length="363" mass="40050">MTQGPLDDLERYLLGARRSLTRRQVADRAGVDLDVAEELWGQLGFPHTGDDDVAFTEADVAALRATVELIELGVVDPDSQAALVRTWGHSFARLAEWQTNLLAGIALEDDDPQARLDQLATEVLPRVGELQDYIWRRHLENAAQRLLPTVDHPGQQLPLTVVFVDIVDYTRTSKNLTESELVDLVEVFEDETTRIVVAAGGRVIKTIGDEVLFVVDDPAAAVEAALTLADRGEDEADDFPRVRAGLAYGAVTSRLGDVFGPTVNIAARLTSVARRGTVLVDRGAFDVLTGREEPPETAPDGTPLAKLIDRAADELAELSPYAESDALRFRRLRRVSVKGYRHLEPWVVRRREPRPEPRTGEDV</sequence>
<feature type="domain" description="Guanylate cyclase" evidence="2">
    <location>
        <begin position="160"/>
        <end position="270"/>
    </location>
</feature>
<evidence type="ECO:0000259" key="2">
    <source>
        <dbReference type="PROSITE" id="PS50125"/>
    </source>
</evidence>
<dbReference type="CDD" id="cd07302">
    <property type="entry name" value="CHD"/>
    <property type="match status" value="1"/>
</dbReference>
<dbReference type="InterPro" id="IPR050697">
    <property type="entry name" value="Adenylyl/Guanylyl_Cyclase_3/4"/>
</dbReference>
<organism evidence="3 4">
    <name type="scientific">Nocardioides aestuarii</name>
    <dbReference type="NCBI Taxonomy" id="252231"/>
    <lineage>
        <taxon>Bacteria</taxon>
        <taxon>Bacillati</taxon>
        <taxon>Actinomycetota</taxon>
        <taxon>Actinomycetes</taxon>
        <taxon>Propionibacteriales</taxon>
        <taxon>Nocardioidaceae</taxon>
        <taxon>Nocardioides</taxon>
    </lineage>
</organism>
<reference evidence="4" key="1">
    <citation type="journal article" date="2019" name="Int. J. Syst. Evol. Microbiol.">
        <title>The Global Catalogue of Microorganisms (GCM) 10K type strain sequencing project: providing services to taxonomists for standard genome sequencing and annotation.</title>
        <authorList>
            <consortium name="The Broad Institute Genomics Platform"/>
            <consortium name="The Broad Institute Genome Sequencing Center for Infectious Disease"/>
            <person name="Wu L."/>
            <person name="Ma J."/>
        </authorList>
    </citation>
    <scope>NUCLEOTIDE SEQUENCE [LARGE SCALE GENOMIC DNA]</scope>
    <source>
        <strain evidence="4">CGMCC 1.12477</strain>
    </source>
</reference>
<gene>
    <name evidence="3" type="ORF">ACFSDE_10155</name>
</gene>
<dbReference type="EMBL" id="JBHUGD010000003">
    <property type="protein sequence ID" value="MFD1947156.1"/>
    <property type="molecule type" value="Genomic_DNA"/>
</dbReference>
<proteinExistence type="inferred from homology"/>
<evidence type="ECO:0000313" key="3">
    <source>
        <dbReference type="EMBL" id="MFD1947156.1"/>
    </source>
</evidence>
<comment type="similarity">
    <text evidence="1">Belongs to the adenylyl cyclase class-3 family.</text>
</comment>
<protein>
    <submittedName>
        <fullName evidence="3">Adenylate/guanylate cyclase domain-containing protein</fullName>
    </submittedName>
</protein>
<dbReference type="InterPro" id="IPR029787">
    <property type="entry name" value="Nucleotide_cyclase"/>
</dbReference>
<evidence type="ECO:0000256" key="1">
    <source>
        <dbReference type="ARBA" id="ARBA00005381"/>
    </source>
</evidence>
<dbReference type="PANTHER" id="PTHR43081:SF1">
    <property type="entry name" value="ADENYLATE CYCLASE, TERMINAL-DIFFERENTIATION SPECIFIC"/>
    <property type="match status" value="1"/>
</dbReference>
<comment type="caution">
    <text evidence="3">The sequence shown here is derived from an EMBL/GenBank/DDBJ whole genome shotgun (WGS) entry which is preliminary data.</text>
</comment>
<accession>A0ABW4TPY3</accession>
<keyword evidence="4" id="KW-1185">Reference proteome</keyword>
<dbReference type="SMART" id="SM00044">
    <property type="entry name" value="CYCc"/>
    <property type="match status" value="1"/>
</dbReference>
<dbReference type="RefSeq" id="WP_343917983.1">
    <property type="nucleotide sequence ID" value="NZ_BAAAJT010000002.1"/>
</dbReference>
<dbReference type="Gene3D" id="3.30.70.1230">
    <property type="entry name" value="Nucleotide cyclase"/>
    <property type="match status" value="1"/>
</dbReference>
<dbReference type="InterPro" id="IPR001054">
    <property type="entry name" value="A/G_cyclase"/>
</dbReference>
<dbReference type="PANTHER" id="PTHR43081">
    <property type="entry name" value="ADENYLATE CYCLASE, TERMINAL-DIFFERENTIATION SPECIFIC-RELATED"/>
    <property type="match status" value="1"/>
</dbReference>
<dbReference type="Proteomes" id="UP001597351">
    <property type="component" value="Unassembled WGS sequence"/>
</dbReference>
<dbReference type="Pfam" id="PF00211">
    <property type="entry name" value="Guanylate_cyc"/>
    <property type="match status" value="1"/>
</dbReference>
<name>A0ABW4TPY3_9ACTN</name>
<dbReference type="SUPFAM" id="SSF55073">
    <property type="entry name" value="Nucleotide cyclase"/>
    <property type="match status" value="1"/>
</dbReference>